<sequence length="254" mass="28337">MTVIDKNDVVVNMSTTMGDIKILLFGDTPKHRDNFVKLVNEGYYDGTLFHRVINEFMVQAGDPESKGAPAGRQLGSGGPGYTIEAEFVYPKHFHKRGAIAAARQGDNVNPERKSSGSQFYIVTGKAYNEAQLAQMEKQMIMMQQQDVFNRLASERRDSIMQLRRNRDQAGLQALQDELIALTEAEVAKKPAKLTAEQREAYSTIGGTPHLDGQYTVFGEVIEGMDVVEKIEKTPTLPGDRPKEDVKIIKMTVEK</sequence>
<dbReference type="InterPro" id="IPR029000">
    <property type="entry name" value="Cyclophilin-like_dom_sf"/>
</dbReference>
<dbReference type="Gene3D" id="2.40.100.10">
    <property type="entry name" value="Cyclophilin-like"/>
    <property type="match status" value="2"/>
</dbReference>
<dbReference type="PANTHER" id="PTHR45625">
    <property type="entry name" value="PEPTIDYL-PROLYL CIS-TRANS ISOMERASE-RELATED"/>
    <property type="match status" value="1"/>
</dbReference>
<dbReference type="Proteomes" id="UP001565200">
    <property type="component" value="Unassembled WGS sequence"/>
</dbReference>
<dbReference type="CDD" id="cd00317">
    <property type="entry name" value="cyclophilin"/>
    <property type="match status" value="1"/>
</dbReference>
<dbReference type="InterPro" id="IPR044666">
    <property type="entry name" value="Cyclophilin_A-like"/>
</dbReference>
<dbReference type="PROSITE" id="PS50072">
    <property type="entry name" value="CSA_PPIASE_2"/>
    <property type="match status" value="1"/>
</dbReference>
<comment type="similarity">
    <text evidence="1 4">Belongs to the cyclophilin-type PPIase family.</text>
</comment>
<dbReference type="GO" id="GO:0003755">
    <property type="term" value="F:peptidyl-prolyl cis-trans isomerase activity"/>
    <property type="evidence" value="ECO:0007669"/>
    <property type="project" value="UniProtKB-EC"/>
</dbReference>
<keyword evidence="7" id="KW-1185">Reference proteome</keyword>
<evidence type="ECO:0000256" key="3">
    <source>
        <dbReference type="ARBA" id="ARBA00023235"/>
    </source>
</evidence>
<organism evidence="6 7">
    <name type="scientific">Heminiphilus faecis</name>
    <dbReference type="NCBI Taxonomy" id="2601703"/>
    <lineage>
        <taxon>Bacteria</taxon>
        <taxon>Pseudomonadati</taxon>
        <taxon>Bacteroidota</taxon>
        <taxon>Bacteroidia</taxon>
        <taxon>Bacteroidales</taxon>
        <taxon>Muribaculaceae</taxon>
        <taxon>Heminiphilus</taxon>
    </lineage>
</organism>
<protein>
    <recommendedName>
        <fullName evidence="4">Peptidyl-prolyl cis-trans isomerase</fullName>
        <shortName evidence="4">PPIase</shortName>
        <ecNumber evidence="4">5.2.1.8</ecNumber>
    </recommendedName>
</protein>
<name>A0ABV4CVM3_9BACT</name>
<dbReference type="EC" id="5.2.1.8" evidence="4"/>
<evidence type="ECO:0000256" key="1">
    <source>
        <dbReference type="ARBA" id="ARBA00007365"/>
    </source>
</evidence>
<evidence type="ECO:0000256" key="2">
    <source>
        <dbReference type="ARBA" id="ARBA00023110"/>
    </source>
</evidence>
<proteinExistence type="inferred from homology"/>
<reference evidence="6 7" key="1">
    <citation type="submission" date="2024-03" db="EMBL/GenBank/DDBJ databases">
        <title>Mouse gut bacterial collection (mGBC) of GemPharmatech.</title>
        <authorList>
            <person name="He Y."/>
            <person name="Dong L."/>
            <person name="Wu D."/>
            <person name="Gao X."/>
            <person name="Lin Z."/>
        </authorList>
    </citation>
    <scope>NUCLEOTIDE SEQUENCE [LARGE SCALE GENOMIC DNA]</scope>
    <source>
        <strain evidence="6 7">54-13</strain>
    </source>
</reference>
<comment type="caution">
    <text evidence="6">The sequence shown here is derived from an EMBL/GenBank/DDBJ whole genome shotgun (WGS) entry which is preliminary data.</text>
</comment>
<evidence type="ECO:0000256" key="4">
    <source>
        <dbReference type="RuleBase" id="RU363019"/>
    </source>
</evidence>
<dbReference type="PROSITE" id="PS00170">
    <property type="entry name" value="CSA_PPIASE_1"/>
    <property type="match status" value="1"/>
</dbReference>
<evidence type="ECO:0000259" key="5">
    <source>
        <dbReference type="PROSITE" id="PS50072"/>
    </source>
</evidence>
<accession>A0ABV4CVM3</accession>
<gene>
    <name evidence="6" type="ORF">AAK873_07350</name>
</gene>
<feature type="domain" description="PPIase cyclophilin-type" evidence="5">
    <location>
        <begin position="14"/>
        <end position="252"/>
    </location>
</feature>
<evidence type="ECO:0000313" key="6">
    <source>
        <dbReference type="EMBL" id="MEY8245430.1"/>
    </source>
</evidence>
<dbReference type="EMBL" id="JBCLPP010000017">
    <property type="protein sequence ID" value="MEY8245430.1"/>
    <property type="molecule type" value="Genomic_DNA"/>
</dbReference>
<dbReference type="InterPro" id="IPR002130">
    <property type="entry name" value="Cyclophilin-type_PPIase_dom"/>
</dbReference>
<evidence type="ECO:0000313" key="7">
    <source>
        <dbReference type="Proteomes" id="UP001565200"/>
    </source>
</evidence>
<dbReference type="Pfam" id="PF00160">
    <property type="entry name" value="Pro_isomerase"/>
    <property type="match status" value="2"/>
</dbReference>
<dbReference type="InterPro" id="IPR020892">
    <property type="entry name" value="Cyclophilin-type_PPIase_CS"/>
</dbReference>
<comment type="function">
    <text evidence="4">PPIases accelerate the folding of proteins. It catalyzes the cis-trans isomerization of proline imidic peptide bonds in oligopeptides.</text>
</comment>
<keyword evidence="3 4" id="KW-0413">Isomerase</keyword>
<dbReference type="SUPFAM" id="SSF50891">
    <property type="entry name" value="Cyclophilin-like"/>
    <property type="match status" value="2"/>
</dbReference>
<dbReference type="PRINTS" id="PR00153">
    <property type="entry name" value="CSAPPISMRASE"/>
</dbReference>
<comment type="catalytic activity">
    <reaction evidence="4">
        <text>[protein]-peptidylproline (omega=180) = [protein]-peptidylproline (omega=0)</text>
        <dbReference type="Rhea" id="RHEA:16237"/>
        <dbReference type="Rhea" id="RHEA-COMP:10747"/>
        <dbReference type="Rhea" id="RHEA-COMP:10748"/>
        <dbReference type="ChEBI" id="CHEBI:83833"/>
        <dbReference type="ChEBI" id="CHEBI:83834"/>
        <dbReference type="EC" id="5.2.1.8"/>
    </reaction>
</comment>
<dbReference type="PANTHER" id="PTHR45625:SF4">
    <property type="entry name" value="PEPTIDYLPROLYL ISOMERASE DOMAIN AND WD REPEAT-CONTAINING PROTEIN 1"/>
    <property type="match status" value="1"/>
</dbReference>
<keyword evidence="2 4" id="KW-0697">Rotamase</keyword>